<reference evidence="3" key="1">
    <citation type="journal article" date="2019" name="Int. J. Syst. Evol. Microbiol.">
        <title>The Global Catalogue of Microorganisms (GCM) 10K type strain sequencing project: providing services to taxonomists for standard genome sequencing and annotation.</title>
        <authorList>
            <consortium name="The Broad Institute Genomics Platform"/>
            <consortium name="The Broad Institute Genome Sequencing Center for Infectious Disease"/>
            <person name="Wu L."/>
            <person name="Ma J."/>
        </authorList>
    </citation>
    <scope>NUCLEOTIDE SEQUENCE [LARGE SCALE GENOMIC DNA]</scope>
    <source>
        <strain evidence="3">JCM 31037</strain>
    </source>
</reference>
<accession>A0ABW3YB48</accession>
<organism evidence="2 3">
    <name type="scientific">Micromonospora sonneratiae</name>
    <dbReference type="NCBI Taxonomy" id="1184706"/>
    <lineage>
        <taxon>Bacteria</taxon>
        <taxon>Bacillati</taxon>
        <taxon>Actinomycetota</taxon>
        <taxon>Actinomycetes</taxon>
        <taxon>Micromonosporales</taxon>
        <taxon>Micromonosporaceae</taxon>
        <taxon>Micromonospora</taxon>
    </lineage>
</organism>
<feature type="region of interest" description="Disordered" evidence="1">
    <location>
        <begin position="1"/>
        <end position="23"/>
    </location>
</feature>
<dbReference type="EMBL" id="JBHTMP010000010">
    <property type="protein sequence ID" value="MFD1321295.1"/>
    <property type="molecule type" value="Genomic_DNA"/>
</dbReference>
<proteinExistence type="predicted"/>
<comment type="caution">
    <text evidence="2">The sequence shown here is derived from an EMBL/GenBank/DDBJ whole genome shotgun (WGS) entry which is preliminary data.</text>
</comment>
<evidence type="ECO:0000313" key="3">
    <source>
        <dbReference type="Proteomes" id="UP001597260"/>
    </source>
</evidence>
<gene>
    <name evidence="2" type="ORF">ACFQ4H_09360</name>
</gene>
<dbReference type="RefSeq" id="WP_377569264.1">
    <property type="nucleotide sequence ID" value="NZ_JBHTMP010000010.1"/>
</dbReference>
<dbReference type="Proteomes" id="UP001597260">
    <property type="component" value="Unassembled WGS sequence"/>
</dbReference>
<protein>
    <submittedName>
        <fullName evidence="2">Uncharacterized protein</fullName>
    </submittedName>
</protein>
<sequence length="106" mass="11948">MFSGDFEFVPLDPADKEEPTTDIPAGTRLYLHPDDWYHPNGNDPTYFRYVIVSVAHTDTATATETSVWIVGHELKCTSPDTENHTPCVEIRVKRDAITRSIRAATK</sequence>
<keyword evidence="3" id="KW-1185">Reference proteome</keyword>
<name>A0ABW3YB48_9ACTN</name>
<evidence type="ECO:0000256" key="1">
    <source>
        <dbReference type="SAM" id="MobiDB-lite"/>
    </source>
</evidence>
<evidence type="ECO:0000313" key="2">
    <source>
        <dbReference type="EMBL" id="MFD1321295.1"/>
    </source>
</evidence>